<keyword evidence="3 11" id="KW-0347">Helicase</keyword>
<feature type="domain" description="DEAD-box RNA helicase Q" evidence="10">
    <location>
        <begin position="2"/>
        <end position="30"/>
    </location>
</feature>
<dbReference type="CDD" id="cd18787">
    <property type="entry name" value="SF2_C_DEAD"/>
    <property type="match status" value="1"/>
</dbReference>
<feature type="domain" description="Helicase ATP-binding" evidence="8">
    <location>
        <begin position="33"/>
        <end position="208"/>
    </location>
</feature>
<evidence type="ECO:0000259" key="9">
    <source>
        <dbReference type="PROSITE" id="PS51194"/>
    </source>
</evidence>
<evidence type="ECO:0000256" key="7">
    <source>
        <dbReference type="SAM" id="MobiDB-lite"/>
    </source>
</evidence>
<comment type="caution">
    <text evidence="11">The sequence shown here is derived from an EMBL/GenBank/DDBJ whole genome shotgun (WGS) entry which is preliminary data.</text>
</comment>
<keyword evidence="4" id="KW-0067">ATP-binding</keyword>
<dbReference type="RefSeq" id="WP_145151049.1">
    <property type="nucleotide sequence ID" value="NZ_VNIM01000036.1"/>
</dbReference>
<evidence type="ECO:0000256" key="1">
    <source>
        <dbReference type="ARBA" id="ARBA00022741"/>
    </source>
</evidence>
<comment type="similarity">
    <text evidence="5">Belongs to the DEAD box helicase family.</text>
</comment>
<dbReference type="InterPro" id="IPR050079">
    <property type="entry name" value="DEAD_box_RNA_helicase"/>
</dbReference>
<dbReference type="CDD" id="cd00268">
    <property type="entry name" value="DEADc"/>
    <property type="match status" value="1"/>
</dbReference>
<dbReference type="PROSITE" id="PS51192">
    <property type="entry name" value="HELICASE_ATP_BIND_1"/>
    <property type="match status" value="1"/>
</dbReference>
<gene>
    <name evidence="11" type="ORF">FOY91_10355</name>
</gene>
<dbReference type="InterPro" id="IPR044742">
    <property type="entry name" value="DEAD/DEAH_RhlB"/>
</dbReference>
<feature type="short sequence motif" description="Q motif" evidence="6">
    <location>
        <begin position="2"/>
        <end position="30"/>
    </location>
</feature>
<reference evidence="11 12" key="1">
    <citation type="submission" date="2019-07" db="EMBL/GenBank/DDBJ databases">
        <title>Sphingomonas solaris sp. nov., isolated from a solar panel from Boston, Massachusetts.</title>
        <authorList>
            <person name="Tanner K."/>
            <person name="Pascual J."/>
            <person name="Mancuso C."/>
            <person name="Pereto J."/>
            <person name="Khalil A."/>
            <person name="Vilanova C."/>
        </authorList>
    </citation>
    <scope>NUCLEOTIDE SEQUENCE [LARGE SCALE GENOMIC DNA]</scope>
    <source>
        <strain evidence="11 12">R4DWN</strain>
    </source>
</reference>
<evidence type="ECO:0000259" key="8">
    <source>
        <dbReference type="PROSITE" id="PS51192"/>
    </source>
</evidence>
<dbReference type="InterPro" id="IPR001650">
    <property type="entry name" value="Helicase_C-like"/>
</dbReference>
<dbReference type="PANTHER" id="PTHR47959">
    <property type="entry name" value="ATP-DEPENDENT RNA HELICASE RHLE-RELATED"/>
    <property type="match status" value="1"/>
</dbReference>
<dbReference type="GO" id="GO:0003724">
    <property type="term" value="F:RNA helicase activity"/>
    <property type="evidence" value="ECO:0007669"/>
    <property type="project" value="InterPro"/>
</dbReference>
<dbReference type="SUPFAM" id="SSF52540">
    <property type="entry name" value="P-loop containing nucleoside triphosphate hydrolases"/>
    <property type="match status" value="1"/>
</dbReference>
<evidence type="ECO:0000256" key="5">
    <source>
        <dbReference type="ARBA" id="ARBA00038437"/>
    </source>
</evidence>
<organism evidence="11 12">
    <name type="scientific">Alterirhizorhabdus solaris</name>
    <dbReference type="NCBI Taxonomy" id="2529389"/>
    <lineage>
        <taxon>Bacteria</taxon>
        <taxon>Pseudomonadati</taxon>
        <taxon>Pseudomonadota</taxon>
        <taxon>Alphaproteobacteria</taxon>
        <taxon>Sphingomonadales</taxon>
        <taxon>Rhizorhabdaceae</taxon>
        <taxon>Alterirhizorhabdus</taxon>
    </lineage>
</organism>
<protein>
    <submittedName>
        <fullName evidence="11">DEAD/DEAH box helicase</fullName>
    </submittedName>
</protein>
<dbReference type="PROSITE" id="PS51195">
    <property type="entry name" value="Q_MOTIF"/>
    <property type="match status" value="1"/>
</dbReference>
<accession>A0A558R4D2</accession>
<dbReference type="GO" id="GO:0005829">
    <property type="term" value="C:cytosol"/>
    <property type="evidence" value="ECO:0007669"/>
    <property type="project" value="TreeGrafter"/>
</dbReference>
<dbReference type="PROSITE" id="PS51194">
    <property type="entry name" value="HELICASE_CTER"/>
    <property type="match status" value="1"/>
</dbReference>
<dbReference type="InterPro" id="IPR014014">
    <property type="entry name" value="RNA_helicase_DEAD_Q_motif"/>
</dbReference>
<feature type="region of interest" description="Disordered" evidence="7">
    <location>
        <begin position="382"/>
        <end position="439"/>
    </location>
</feature>
<keyword evidence="2" id="KW-0378">Hydrolase</keyword>
<evidence type="ECO:0000313" key="11">
    <source>
        <dbReference type="EMBL" id="TVV74236.1"/>
    </source>
</evidence>
<keyword evidence="12" id="KW-1185">Reference proteome</keyword>
<dbReference type="EMBL" id="VNIM01000036">
    <property type="protein sequence ID" value="TVV74236.1"/>
    <property type="molecule type" value="Genomic_DNA"/>
</dbReference>
<dbReference type="OrthoDB" id="9805696at2"/>
<dbReference type="InterPro" id="IPR014001">
    <property type="entry name" value="Helicase_ATP-bd"/>
</dbReference>
<feature type="domain" description="Helicase C-terminal" evidence="9">
    <location>
        <begin position="219"/>
        <end position="379"/>
    </location>
</feature>
<dbReference type="GO" id="GO:0016787">
    <property type="term" value="F:hydrolase activity"/>
    <property type="evidence" value="ECO:0007669"/>
    <property type="project" value="UniProtKB-KW"/>
</dbReference>
<dbReference type="AlphaFoldDB" id="A0A558R4D2"/>
<dbReference type="SMART" id="SM00487">
    <property type="entry name" value="DEXDc"/>
    <property type="match status" value="1"/>
</dbReference>
<proteinExistence type="inferred from homology"/>
<dbReference type="InterPro" id="IPR011545">
    <property type="entry name" value="DEAD/DEAH_box_helicase_dom"/>
</dbReference>
<name>A0A558R4D2_9SPHN</name>
<dbReference type="InterPro" id="IPR027417">
    <property type="entry name" value="P-loop_NTPase"/>
</dbReference>
<dbReference type="Pfam" id="PF00271">
    <property type="entry name" value="Helicase_C"/>
    <property type="match status" value="1"/>
</dbReference>
<keyword evidence="1" id="KW-0547">Nucleotide-binding</keyword>
<evidence type="ECO:0000256" key="3">
    <source>
        <dbReference type="ARBA" id="ARBA00022806"/>
    </source>
</evidence>
<dbReference type="GO" id="GO:0003676">
    <property type="term" value="F:nucleic acid binding"/>
    <property type="evidence" value="ECO:0007669"/>
    <property type="project" value="InterPro"/>
</dbReference>
<evidence type="ECO:0000259" key="10">
    <source>
        <dbReference type="PROSITE" id="PS51195"/>
    </source>
</evidence>
<evidence type="ECO:0000313" key="12">
    <source>
        <dbReference type="Proteomes" id="UP000318681"/>
    </source>
</evidence>
<dbReference type="Pfam" id="PF00270">
    <property type="entry name" value="DEAD"/>
    <property type="match status" value="1"/>
</dbReference>
<evidence type="ECO:0000256" key="2">
    <source>
        <dbReference type="ARBA" id="ARBA00022801"/>
    </source>
</evidence>
<evidence type="ECO:0000256" key="6">
    <source>
        <dbReference type="PROSITE-ProRule" id="PRU00552"/>
    </source>
</evidence>
<evidence type="ECO:0000256" key="4">
    <source>
        <dbReference type="ARBA" id="ARBA00022840"/>
    </source>
</evidence>
<dbReference type="GO" id="GO:0005524">
    <property type="term" value="F:ATP binding"/>
    <property type="evidence" value="ECO:0007669"/>
    <property type="project" value="UniProtKB-KW"/>
</dbReference>
<dbReference type="Gene3D" id="3.40.50.300">
    <property type="entry name" value="P-loop containing nucleotide triphosphate hydrolases"/>
    <property type="match status" value="2"/>
</dbReference>
<dbReference type="Proteomes" id="UP000318681">
    <property type="component" value="Unassembled WGS sequence"/>
</dbReference>
<dbReference type="PANTHER" id="PTHR47959:SF13">
    <property type="entry name" value="ATP-DEPENDENT RNA HELICASE RHLE"/>
    <property type="match status" value="1"/>
</dbReference>
<sequence>MTKFSDLGLAEPIQRALAAKGYDVPTPIQVQAIPSLLQGRDLCGIAQTGTGKTAAFALPSLHYLSDNLKHRPPGGCRMLILSPTRELASQIAQSFVDYGKFLRLTVATVFGGVPIGKQIRQLSGGVDILVATPGRLLDLIDQRALSLKHVEIFVLDEADQMLDLGFIHALKRIDTMLPKKRQSLFFSATMPKAIAELGDRFLTDPIKVSVAPAATTAERVEQFVTFCNAGEKQALLTMKLRSEPIERALVFSRTKHGADRIVKNLNAAGIAAMAIHGNKSQPQRERALGMFRTGEIKILVATDIAARGIDVGGVSHVFNFELPNVAEQYVHRIGRTARAGASGIAIAFVADDEKPYLRSIEKLTKVKLDVVPLPENFLAEKAKLPKPTVDERPARREGDRGGHRSGDRAPGERTYAPRRRGNNGAVGKHAGTVRRTGGR</sequence>
<feature type="compositionally biased region" description="Basic and acidic residues" evidence="7">
    <location>
        <begin position="382"/>
        <end position="411"/>
    </location>
</feature>
<dbReference type="SMART" id="SM00490">
    <property type="entry name" value="HELICc"/>
    <property type="match status" value="1"/>
</dbReference>